<evidence type="ECO:0000313" key="2">
    <source>
        <dbReference type="Proteomes" id="UP000636960"/>
    </source>
</evidence>
<gene>
    <name evidence="1" type="ORF">Ari01nite_59070</name>
</gene>
<name>A0A919K419_9ACTN</name>
<dbReference type="InterPro" id="IPR011009">
    <property type="entry name" value="Kinase-like_dom_sf"/>
</dbReference>
<accession>A0A919K419</accession>
<comment type="caution">
    <text evidence="1">The sequence shown here is derived from an EMBL/GenBank/DDBJ whole genome shotgun (WGS) entry which is preliminary data.</text>
</comment>
<keyword evidence="2" id="KW-1185">Reference proteome</keyword>
<sequence length="327" mass="35717">MTTAPRSNDWHDPQWRATANEWFAATLAALGTPATGPIEEVRVRPWSVTHRAPTAAGPRWFKANTAECAYEAGLATALAGWLPGAVLAPLAVDTARGWLITADAGPTLREVIDPDRLVETWADMLRAYAQLQRSLTVRADDLVALGVPDVRVPLLPAHLRDLLADPDVREALGPDRIAALESTEFERWCAELAADGLPASLQHDDLSDANVFPEPDDGFRFFDWGDASVAHPFGVLLASLSSAAWFLGVDRDAPELVRLRDAYLESWSDLGTQRELRRSATLACRVGRVSKALAWQRALRDPALPVGDDFRTAVPDWLAELPKPAIV</sequence>
<dbReference type="Proteomes" id="UP000636960">
    <property type="component" value="Unassembled WGS sequence"/>
</dbReference>
<dbReference type="RefSeq" id="WP_203785472.1">
    <property type="nucleotide sequence ID" value="NZ_BOMV01000062.1"/>
</dbReference>
<dbReference type="AlphaFoldDB" id="A0A919K419"/>
<evidence type="ECO:0000313" key="1">
    <source>
        <dbReference type="EMBL" id="GIE98442.1"/>
    </source>
</evidence>
<organism evidence="1 2">
    <name type="scientific">Paractinoplanes rishiriensis</name>
    <dbReference type="NCBI Taxonomy" id="1050105"/>
    <lineage>
        <taxon>Bacteria</taxon>
        <taxon>Bacillati</taxon>
        <taxon>Actinomycetota</taxon>
        <taxon>Actinomycetes</taxon>
        <taxon>Micromonosporales</taxon>
        <taxon>Micromonosporaceae</taxon>
        <taxon>Paractinoplanes</taxon>
    </lineage>
</organism>
<protein>
    <submittedName>
        <fullName evidence="1">Phosphotransferase</fullName>
    </submittedName>
</protein>
<dbReference type="SUPFAM" id="SSF56112">
    <property type="entry name" value="Protein kinase-like (PK-like)"/>
    <property type="match status" value="1"/>
</dbReference>
<proteinExistence type="predicted"/>
<reference evidence="1" key="1">
    <citation type="submission" date="2021-01" db="EMBL/GenBank/DDBJ databases">
        <title>Whole genome shotgun sequence of Actinoplanes rishiriensis NBRC 108556.</title>
        <authorList>
            <person name="Komaki H."/>
            <person name="Tamura T."/>
        </authorList>
    </citation>
    <scope>NUCLEOTIDE SEQUENCE</scope>
    <source>
        <strain evidence="1">NBRC 108556</strain>
    </source>
</reference>
<dbReference type="EMBL" id="BOMV01000062">
    <property type="protein sequence ID" value="GIE98442.1"/>
    <property type="molecule type" value="Genomic_DNA"/>
</dbReference>